<organism evidence="1 2">
    <name type="scientific">Nonomuraea purpurea</name>
    <dbReference type="NCBI Taxonomy" id="1849276"/>
    <lineage>
        <taxon>Bacteria</taxon>
        <taxon>Bacillati</taxon>
        <taxon>Actinomycetota</taxon>
        <taxon>Actinomycetes</taxon>
        <taxon>Streptosporangiales</taxon>
        <taxon>Streptosporangiaceae</taxon>
        <taxon>Nonomuraea</taxon>
    </lineage>
</organism>
<proteinExistence type="predicted"/>
<dbReference type="Proteomes" id="UP001595851">
    <property type="component" value="Unassembled WGS sequence"/>
</dbReference>
<sequence>MLPHRLQVARAVVLYGPVGVARRSAVFGLAQSHEFGATAMVWLPT</sequence>
<dbReference type="EMBL" id="JBHSBI010000033">
    <property type="protein sequence ID" value="MFC4014177.1"/>
    <property type="molecule type" value="Genomic_DNA"/>
</dbReference>
<name>A0ABV8GJP9_9ACTN</name>
<evidence type="ECO:0000313" key="1">
    <source>
        <dbReference type="EMBL" id="MFC4014177.1"/>
    </source>
</evidence>
<comment type="caution">
    <text evidence="1">The sequence shown here is derived from an EMBL/GenBank/DDBJ whole genome shotgun (WGS) entry which is preliminary data.</text>
</comment>
<gene>
    <name evidence="1" type="ORF">ACFOY2_43605</name>
</gene>
<keyword evidence="2" id="KW-1185">Reference proteome</keyword>
<evidence type="ECO:0000313" key="2">
    <source>
        <dbReference type="Proteomes" id="UP001595851"/>
    </source>
</evidence>
<reference evidence="2" key="1">
    <citation type="journal article" date="2019" name="Int. J. Syst. Evol. Microbiol.">
        <title>The Global Catalogue of Microorganisms (GCM) 10K type strain sequencing project: providing services to taxonomists for standard genome sequencing and annotation.</title>
        <authorList>
            <consortium name="The Broad Institute Genomics Platform"/>
            <consortium name="The Broad Institute Genome Sequencing Center for Infectious Disease"/>
            <person name="Wu L."/>
            <person name="Ma J."/>
        </authorList>
    </citation>
    <scope>NUCLEOTIDE SEQUENCE [LARGE SCALE GENOMIC DNA]</scope>
    <source>
        <strain evidence="2">TBRC 1276</strain>
    </source>
</reference>
<evidence type="ECO:0008006" key="3">
    <source>
        <dbReference type="Google" id="ProtNLM"/>
    </source>
</evidence>
<accession>A0ABV8GJP9</accession>
<protein>
    <recommendedName>
        <fullName evidence="3">ATP-binding protein</fullName>
    </recommendedName>
</protein>
<dbReference type="RefSeq" id="WP_379534028.1">
    <property type="nucleotide sequence ID" value="NZ_JBHSBI010000033.1"/>
</dbReference>